<evidence type="ECO:0000256" key="4">
    <source>
        <dbReference type="ARBA" id="ARBA00022496"/>
    </source>
</evidence>
<keyword evidence="4" id="KW-0410">Iron transport</keyword>
<dbReference type="GO" id="GO:0005886">
    <property type="term" value="C:plasma membrane"/>
    <property type="evidence" value="ECO:0007669"/>
    <property type="project" value="UniProtKB-SubCell"/>
</dbReference>
<evidence type="ECO:0000256" key="7">
    <source>
        <dbReference type="ARBA" id="ARBA00023004"/>
    </source>
</evidence>
<dbReference type="PANTHER" id="PTHR42771">
    <property type="entry name" value="IRON(3+)-HYDROXAMATE IMPORT ATP-BINDING PROTEIN FHUC"/>
    <property type="match status" value="1"/>
</dbReference>
<dbReference type="PANTHER" id="PTHR42771:SF4">
    <property type="entry name" value="IRON(3+)-HYDROXAMATE IMPORT ATP-BINDING PROTEIN FHUC"/>
    <property type="match status" value="1"/>
</dbReference>
<dbReference type="OrthoDB" id="9787851at2"/>
<evidence type="ECO:0000256" key="1">
    <source>
        <dbReference type="ARBA" id="ARBA00004202"/>
    </source>
</evidence>
<evidence type="ECO:0000256" key="8">
    <source>
        <dbReference type="ARBA" id="ARBA00023065"/>
    </source>
</evidence>
<name>A0A242K4N9_9ENTE</name>
<keyword evidence="2" id="KW-0813">Transport</keyword>
<dbReference type="PROSITE" id="PS50893">
    <property type="entry name" value="ABC_TRANSPORTER_2"/>
    <property type="match status" value="1"/>
</dbReference>
<accession>A0A242K4N9</accession>
<dbReference type="GO" id="GO:0006826">
    <property type="term" value="P:iron ion transport"/>
    <property type="evidence" value="ECO:0007669"/>
    <property type="project" value="UniProtKB-KW"/>
</dbReference>
<dbReference type="Pfam" id="PF00005">
    <property type="entry name" value="ABC_tran"/>
    <property type="match status" value="1"/>
</dbReference>
<dbReference type="Proteomes" id="UP000195141">
    <property type="component" value="Chromosome"/>
</dbReference>
<keyword evidence="8" id="KW-0406">Ion transport</keyword>
<dbReference type="EMBL" id="CP147247">
    <property type="protein sequence ID" value="WYJ90473.1"/>
    <property type="molecule type" value="Genomic_DNA"/>
</dbReference>
<proteinExistence type="predicted"/>
<evidence type="ECO:0000256" key="5">
    <source>
        <dbReference type="ARBA" id="ARBA00022741"/>
    </source>
</evidence>
<dbReference type="GO" id="GO:0016887">
    <property type="term" value="F:ATP hydrolysis activity"/>
    <property type="evidence" value="ECO:0007669"/>
    <property type="project" value="InterPro"/>
</dbReference>
<evidence type="ECO:0000259" key="10">
    <source>
        <dbReference type="PROSITE" id="PS50893"/>
    </source>
</evidence>
<keyword evidence="13" id="KW-1185">Reference proteome</keyword>
<dbReference type="InterPro" id="IPR003439">
    <property type="entry name" value="ABC_transporter-like_ATP-bd"/>
</dbReference>
<gene>
    <name evidence="12" type="ORF">A5888_002230</name>
    <name evidence="11" type="ORF">A5888_002598</name>
</gene>
<reference evidence="12" key="2">
    <citation type="submission" date="2017-05" db="EMBL/GenBank/DDBJ databases">
        <authorList>
            <consortium name="The Broad Institute Genomics Platform"/>
            <consortium name="The Broad Institute Genomic Center for Infectious Diseases"/>
            <person name="Earl A."/>
            <person name="Manson A."/>
            <person name="Schwartman J."/>
            <person name="Gilmore M."/>
            <person name="Abouelleil A."/>
            <person name="Cao P."/>
            <person name="Chapman S."/>
            <person name="Cusick C."/>
            <person name="Shea T."/>
            <person name="Young S."/>
            <person name="Neafsey D."/>
            <person name="Nusbaum C."/>
            <person name="Birren B."/>
        </authorList>
    </citation>
    <scope>NUCLEOTIDE SEQUENCE</scope>
    <source>
        <strain evidence="12">9E7_DIV0242</strain>
    </source>
</reference>
<evidence type="ECO:0000256" key="2">
    <source>
        <dbReference type="ARBA" id="ARBA00022448"/>
    </source>
</evidence>
<dbReference type="PROSITE" id="PS00211">
    <property type="entry name" value="ABC_TRANSPORTER_1"/>
    <property type="match status" value="1"/>
</dbReference>
<evidence type="ECO:0000313" key="13">
    <source>
        <dbReference type="Proteomes" id="UP000195141"/>
    </source>
</evidence>
<keyword evidence="5" id="KW-0547">Nucleotide-binding</keyword>
<dbReference type="FunFam" id="3.40.50.300:FF:000134">
    <property type="entry name" value="Iron-enterobactin ABC transporter ATP-binding protein"/>
    <property type="match status" value="1"/>
</dbReference>
<evidence type="ECO:0000256" key="6">
    <source>
        <dbReference type="ARBA" id="ARBA00022840"/>
    </source>
</evidence>
<dbReference type="InterPro" id="IPR003593">
    <property type="entry name" value="AAA+_ATPase"/>
</dbReference>
<dbReference type="AlphaFoldDB" id="A0A242K4N9"/>
<dbReference type="SUPFAM" id="SSF52540">
    <property type="entry name" value="P-loop containing nucleoside triphosphate hydrolases"/>
    <property type="match status" value="1"/>
</dbReference>
<feature type="domain" description="ABC transporter" evidence="10">
    <location>
        <begin position="4"/>
        <end position="240"/>
    </location>
</feature>
<dbReference type="EMBL" id="NGMM01000004">
    <property type="protein sequence ID" value="OTP14497.1"/>
    <property type="molecule type" value="Genomic_DNA"/>
</dbReference>
<comment type="subcellular location">
    <subcellularLocation>
        <location evidence="1">Cell membrane</location>
        <topology evidence="1">Peripheral membrane protein</topology>
    </subcellularLocation>
</comment>
<protein>
    <submittedName>
        <fullName evidence="11">Ferrichrome ABC transporter ATP-binding protein</fullName>
    </submittedName>
</protein>
<dbReference type="RefSeq" id="WP_086349637.1">
    <property type="nucleotide sequence ID" value="NZ_CP147247.1"/>
</dbReference>
<dbReference type="CDD" id="cd03214">
    <property type="entry name" value="ABC_Iron-Siderophores_B12_Hemin"/>
    <property type="match status" value="1"/>
</dbReference>
<reference evidence="12" key="3">
    <citation type="submission" date="2024-03" db="EMBL/GenBank/DDBJ databases">
        <title>The Genome Sequence of Enterococcus sp. DIV0242b.</title>
        <authorList>
            <consortium name="The Broad Institute Genomics Platform"/>
            <consortium name="The Broad Institute Microbial Omics Core"/>
            <consortium name="The Broad Institute Genomic Center for Infectious Diseases"/>
            <person name="Earl A."/>
            <person name="Manson A."/>
            <person name="Gilmore M."/>
            <person name="Schwartman J."/>
            <person name="Shea T."/>
            <person name="Abouelleil A."/>
            <person name="Cao P."/>
            <person name="Chapman S."/>
            <person name="Cusick C."/>
            <person name="Young S."/>
            <person name="Neafsey D."/>
            <person name="Nusbaum C."/>
            <person name="Birren B."/>
        </authorList>
    </citation>
    <scope>NUCLEOTIDE SEQUENCE</scope>
    <source>
        <strain evidence="12">9E7_DIV0242</strain>
    </source>
</reference>
<keyword evidence="3" id="KW-1003">Cell membrane</keyword>
<dbReference type="InterPro" id="IPR051535">
    <property type="entry name" value="Siderophore_ABC-ATPase"/>
</dbReference>
<dbReference type="InterPro" id="IPR017871">
    <property type="entry name" value="ABC_transporter-like_CS"/>
</dbReference>
<organism evidence="11">
    <name type="scientific">Candidatus Enterococcus clewellii</name>
    <dbReference type="NCBI Taxonomy" id="1834193"/>
    <lineage>
        <taxon>Bacteria</taxon>
        <taxon>Bacillati</taxon>
        <taxon>Bacillota</taxon>
        <taxon>Bacilli</taxon>
        <taxon>Lactobacillales</taxon>
        <taxon>Enterococcaceae</taxon>
        <taxon>Enterococcus</taxon>
    </lineage>
</organism>
<sequence>MAILSTAELTTGYGKEIISEQLSSSFEAGTITSIIGPNGCGKSTLLKTLARIQPEINGHVFLESKTLNQYTSKEIAQKLAVLSQNPESTIDLSVFDLVSFGRHPYQSGWKSLTNEDQQYIQWALELTGLTELARESVAILSGGQRQRVWIAMALVQDTEILLLDEPTTYLDPAHQLEILNVLKMINREHKKTIIMTIHDINLASRFSDRVIAMKEGQILKEGTPTEVITVETLKQVFAIDAEIVCHGKTKRPLLLSYEMMKETRHESES</sequence>
<evidence type="ECO:0000256" key="3">
    <source>
        <dbReference type="ARBA" id="ARBA00022475"/>
    </source>
</evidence>
<keyword evidence="6 11" id="KW-0067">ATP-binding</keyword>
<dbReference type="GO" id="GO:0005524">
    <property type="term" value="F:ATP binding"/>
    <property type="evidence" value="ECO:0007669"/>
    <property type="project" value="UniProtKB-KW"/>
</dbReference>
<keyword evidence="7" id="KW-0408">Iron</keyword>
<keyword evidence="9" id="KW-0472">Membrane</keyword>
<evidence type="ECO:0000313" key="12">
    <source>
        <dbReference type="EMBL" id="WYJ90473.1"/>
    </source>
</evidence>
<dbReference type="Gene3D" id="3.40.50.300">
    <property type="entry name" value="P-loop containing nucleotide triphosphate hydrolases"/>
    <property type="match status" value="1"/>
</dbReference>
<reference evidence="11" key="1">
    <citation type="submission" date="2017-05" db="EMBL/GenBank/DDBJ databases">
        <title>The Genome Sequence of Enterococcus sp. 9E7_DIV0242.</title>
        <authorList>
            <consortium name="The Broad Institute Genomics Platform"/>
            <consortium name="The Broad Institute Genomic Center for Infectious Diseases"/>
            <person name="Earl A."/>
            <person name="Manson A."/>
            <person name="Schwartman J."/>
            <person name="Gilmore M."/>
            <person name="Abouelleil A."/>
            <person name="Cao P."/>
            <person name="Chapman S."/>
            <person name="Cusick C."/>
            <person name="Shea T."/>
            <person name="Young S."/>
            <person name="Neafsey D."/>
            <person name="Nusbaum C."/>
            <person name="Birren B."/>
        </authorList>
    </citation>
    <scope>NUCLEOTIDE SEQUENCE [LARGE SCALE GENOMIC DNA]</scope>
    <source>
        <strain evidence="11">9E7_DIV0242</strain>
    </source>
</reference>
<dbReference type="SMART" id="SM00382">
    <property type="entry name" value="AAA"/>
    <property type="match status" value="1"/>
</dbReference>
<dbReference type="InterPro" id="IPR027417">
    <property type="entry name" value="P-loop_NTPase"/>
</dbReference>
<evidence type="ECO:0000256" key="9">
    <source>
        <dbReference type="ARBA" id="ARBA00023136"/>
    </source>
</evidence>
<evidence type="ECO:0000313" key="11">
    <source>
        <dbReference type="EMBL" id="OTP14497.1"/>
    </source>
</evidence>